<organism evidence="3 4">
    <name type="scientific">Amycolatopsis heterodermiae</name>
    <dbReference type="NCBI Taxonomy" id="3110235"/>
    <lineage>
        <taxon>Bacteria</taxon>
        <taxon>Bacillati</taxon>
        <taxon>Actinomycetota</taxon>
        <taxon>Actinomycetes</taxon>
        <taxon>Pseudonocardiales</taxon>
        <taxon>Pseudonocardiaceae</taxon>
        <taxon>Amycolatopsis</taxon>
    </lineage>
</organism>
<evidence type="ECO:0000256" key="2">
    <source>
        <dbReference type="ARBA" id="ARBA00049106"/>
    </source>
</evidence>
<dbReference type="Proteomes" id="UP001304298">
    <property type="component" value="Unassembled WGS sequence"/>
</dbReference>
<comment type="catalytic activity">
    <reaction evidence="2">
        <text>oxidized coenzyme F420-(gamma-L-Glu)(n) + a quinol + H(+) = reduced coenzyme F420-(gamma-L-Glu)(n) + a quinone</text>
        <dbReference type="Rhea" id="RHEA:39663"/>
        <dbReference type="Rhea" id="RHEA-COMP:12939"/>
        <dbReference type="Rhea" id="RHEA-COMP:14378"/>
        <dbReference type="ChEBI" id="CHEBI:15378"/>
        <dbReference type="ChEBI" id="CHEBI:24646"/>
        <dbReference type="ChEBI" id="CHEBI:132124"/>
        <dbReference type="ChEBI" id="CHEBI:133980"/>
        <dbReference type="ChEBI" id="CHEBI:139511"/>
    </reaction>
</comment>
<dbReference type="Gene3D" id="2.30.110.10">
    <property type="entry name" value="Electron Transport, Fmn-binding Protein, Chain A"/>
    <property type="match status" value="1"/>
</dbReference>
<comment type="caution">
    <text evidence="3">The sequence shown here is derived from an EMBL/GenBank/DDBJ whole genome shotgun (WGS) entry which is preliminary data.</text>
</comment>
<name>A0ABU5RFK3_9PSEU</name>
<evidence type="ECO:0000313" key="3">
    <source>
        <dbReference type="EMBL" id="MEA5364938.1"/>
    </source>
</evidence>
<dbReference type="EMBL" id="JAYFSI010000010">
    <property type="protein sequence ID" value="MEA5364938.1"/>
    <property type="molecule type" value="Genomic_DNA"/>
</dbReference>
<dbReference type="RefSeq" id="WP_323333055.1">
    <property type="nucleotide sequence ID" value="NZ_JAYFSI010000010.1"/>
</dbReference>
<gene>
    <name evidence="3" type="ORF">VA596_35765</name>
</gene>
<dbReference type="NCBIfam" id="TIGR00026">
    <property type="entry name" value="hi_GC_TIGR00026"/>
    <property type="match status" value="1"/>
</dbReference>
<keyword evidence="4" id="KW-1185">Reference proteome</keyword>
<proteinExistence type="inferred from homology"/>
<dbReference type="PANTHER" id="PTHR39428:SF3">
    <property type="entry name" value="DEAZAFLAVIN-DEPENDENT NITROREDUCTASE"/>
    <property type="match status" value="1"/>
</dbReference>
<comment type="similarity">
    <text evidence="1">Belongs to the F420H(2)-dependent quinone reductase family.</text>
</comment>
<dbReference type="InterPro" id="IPR004378">
    <property type="entry name" value="F420H2_quin_Rdtase"/>
</dbReference>
<evidence type="ECO:0000313" key="4">
    <source>
        <dbReference type="Proteomes" id="UP001304298"/>
    </source>
</evidence>
<dbReference type="Pfam" id="PF04075">
    <property type="entry name" value="F420H2_quin_red"/>
    <property type="match status" value="1"/>
</dbReference>
<protein>
    <submittedName>
        <fullName evidence="3">Nitroreductase family deazaflavin-dependent oxidoreductase</fullName>
    </submittedName>
</protein>
<dbReference type="PANTHER" id="PTHR39428">
    <property type="entry name" value="F420H(2)-DEPENDENT QUINONE REDUCTASE RV1261C"/>
    <property type="match status" value="1"/>
</dbReference>
<accession>A0ABU5RFK3</accession>
<reference evidence="3 4" key="1">
    <citation type="submission" date="2023-12" db="EMBL/GenBank/DDBJ databases">
        <title>Amycolatopsis sp. V23-08.</title>
        <authorList>
            <person name="Somphong A."/>
        </authorList>
    </citation>
    <scope>NUCLEOTIDE SEQUENCE [LARGE SCALE GENOMIC DNA]</scope>
    <source>
        <strain evidence="3 4">V23-08</strain>
    </source>
</reference>
<sequence length="166" mass="18360">MGRFSLPDQAPDGLDSPVTAAAMKYGAKAQVAVFRLTGGRVGSKWRVGAGFRKPVPTLLLEHRGRRSGRLFTTPLLYLRAGEDVVIVASQGGLPKHPQWYFNLVAHPGTRVHLKGRRDVPVTARVAGPEERAELWPRLVELYADFAKYQAWTDREIPVVVLSPARP</sequence>
<dbReference type="InterPro" id="IPR012349">
    <property type="entry name" value="Split_barrel_FMN-bd"/>
</dbReference>
<evidence type="ECO:0000256" key="1">
    <source>
        <dbReference type="ARBA" id="ARBA00008710"/>
    </source>
</evidence>